<sequence length="89" mass="9634">MHESLGLFGGKVVQPTRLTLSPQCTGLRFNCCRGGDELRDTDAVLGDVQVPSGIAQWRSDSVSGFHTISPEFKSRTGQGSLPSLQWVDN</sequence>
<keyword evidence="2" id="KW-1185">Reference proteome</keyword>
<organism evidence="1 2">
    <name type="scientific">Trichonephila clavipes</name>
    <name type="common">Golden silk orbweaver</name>
    <name type="synonym">Nephila clavipes</name>
    <dbReference type="NCBI Taxonomy" id="2585209"/>
    <lineage>
        <taxon>Eukaryota</taxon>
        <taxon>Metazoa</taxon>
        <taxon>Ecdysozoa</taxon>
        <taxon>Arthropoda</taxon>
        <taxon>Chelicerata</taxon>
        <taxon>Arachnida</taxon>
        <taxon>Araneae</taxon>
        <taxon>Araneomorphae</taxon>
        <taxon>Entelegynae</taxon>
        <taxon>Araneoidea</taxon>
        <taxon>Nephilidae</taxon>
        <taxon>Trichonephila</taxon>
    </lineage>
</organism>
<dbReference type="Proteomes" id="UP000887159">
    <property type="component" value="Unassembled WGS sequence"/>
</dbReference>
<comment type="caution">
    <text evidence="1">The sequence shown here is derived from an EMBL/GenBank/DDBJ whole genome shotgun (WGS) entry which is preliminary data.</text>
</comment>
<evidence type="ECO:0000313" key="2">
    <source>
        <dbReference type="Proteomes" id="UP000887159"/>
    </source>
</evidence>
<name>A0A8X7BC91_TRICX</name>
<protein>
    <submittedName>
        <fullName evidence="1">Uncharacterized protein</fullName>
    </submittedName>
</protein>
<evidence type="ECO:0000313" key="1">
    <source>
        <dbReference type="EMBL" id="GFY25277.1"/>
    </source>
</evidence>
<proteinExistence type="predicted"/>
<dbReference type="EMBL" id="BMAU01021371">
    <property type="protein sequence ID" value="GFY25277.1"/>
    <property type="molecule type" value="Genomic_DNA"/>
</dbReference>
<accession>A0A8X7BC91</accession>
<reference evidence="1" key="1">
    <citation type="submission" date="2020-08" db="EMBL/GenBank/DDBJ databases">
        <title>Multicomponent nature underlies the extraordinary mechanical properties of spider dragline silk.</title>
        <authorList>
            <person name="Kono N."/>
            <person name="Nakamura H."/>
            <person name="Mori M."/>
            <person name="Yoshida Y."/>
            <person name="Ohtoshi R."/>
            <person name="Malay A.D."/>
            <person name="Moran D.A.P."/>
            <person name="Tomita M."/>
            <person name="Numata K."/>
            <person name="Arakawa K."/>
        </authorList>
    </citation>
    <scope>NUCLEOTIDE SEQUENCE</scope>
</reference>
<gene>
    <name evidence="1" type="ORF">TNCV_2483971</name>
</gene>
<dbReference type="AlphaFoldDB" id="A0A8X7BC91"/>